<dbReference type="Gramene" id="TKW37134">
    <property type="protein sequence ID" value="TKW37134"/>
    <property type="gene ID" value="SEVIR_1G029460v2"/>
</dbReference>
<name>A0A4U6W6B7_SETVI</name>
<feature type="compositionally biased region" description="Low complexity" evidence="1">
    <location>
        <begin position="89"/>
        <end position="101"/>
    </location>
</feature>
<proteinExistence type="predicted"/>
<dbReference type="AlphaFoldDB" id="A0A4U6W6B7"/>
<feature type="region of interest" description="Disordered" evidence="1">
    <location>
        <begin position="84"/>
        <end position="106"/>
    </location>
</feature>
<protein>
    <submittedName>
        <fullName evidence="2">Uncharacterized protein</fullName>
    </submittedName>
</protein>
<evidence type="ECO:0000256" key="1">
    <source>
        <dbReference type="SAM" id="MobiDB-lite"/>
    </source>
</evidence>
<organism evidence="2 3">
    <name type="scientific">Setaria viridis</name>
    <name type="common">Green bristlegrass</name>
    <name type="synonym">Setaria italica subsp. viridis</name>
    <dbReference type="NCBI Taxonomy" id="4556"/>
    <lineage>
        <taxon>Eukaryota</taxon>
        <taxon>Viridiplantae</taxon>
        <taxon>Streptophyta</taxon>
        <taxon>Embryophyta</taxon>
        <taxon>Tracheophyta</taxon>
        <taxon>Spermatophyta</taxon>
        <taxon>Magnoliopsida</taxon>
        <taxon>Liliopsida</taxon>
        <taxon>Poales</taxon>
        <taxon>Poaceae</taxon>
        <taxon>PACMAD clade</taxon>
        <taxon>Panicoideae</taxon>
        <taxon>Panicodae</taxon>
        <taxon>Paniceae</taxon>
        <taxon>Cenchrinae</taxon>
        <taxon>Setaria</taxon>
    </lineage>
</organism>
<accession>A0A4U6W6B7</accession>
<reference evidence="2" key="1">
    <citation type="submission" date="2019-03" db="EMBL/GenBank/DDBJ databases">
        <title>WGS assembly of Setaria viridis.</title>
        <authorList>
            <person name="Huang P."/>
            <person name="Jenkins J."/>
            <person name="Grimwood J."/>
            <person name="Barry K."/>
            <person name="Healey A."/>
            <person name="Mamidi S."/>
            <person name="Sreedasyam A."/>
            <person name="Shu S."/>
            <person name="Feldman M."/>
            <person name="Wu J."/>
            <person name="Yu Y."/>
            <person name="Chen C."/>
            <person name="Johnson J."/>
            <person name="Rokhsar D."/>
            <person name="Baxter I."/>
            <person name="Schmutz J."/>
            <person name="Brutnell T."/>
            <person name="Kellogg E."/>
        </authorList>
    </citation>
    <scope>NUCLEOTIDE SEQUENCE [LARGE SCALE GENOMIC DNA]</scope>
</reference>
<evidence type="ECO:0000313" key="3">
    <source>
        <dbReference type="Proteomes" id="UP000298652"/>
    </source>
</evidence>
<gene>
    <name evidence="2" type="ORF">SEVIR_1G029460v2</name>
</gene>
<keyword evidence="3" id="KW-1185">Reference proteome</keyword>
<dbReference type="Proteomes" id="UP000298652">
    <property type="component" value="Chromosome 1"/>
</dbReference>
<dbReference type="EMBL" id="CM016552">
    <property type="protein sequence ID" value="TKW37134.1"/>
    <property type="molecule type" value="Genomic_DNA"/>
</dbReference>
<sequence length="169" mass="18576">MFNLERREEHDEMSFLPPDPTSQILLPHPLLLFLLPPFFPTLSKGLPDLAHQWSSSGAHLIALVVELEWAGLSALAMELARTGHGARGGRSSRCRPQSSSSAPLSQRLQSSSGAMLAYVGFGAPMVRIASRPVIRGRRWCRHPSIPCIKEADDGVDWLHPAHSMDLVDP</sequence>
<evidence type="ECO:0000313" key="2">
    <source>
        <dbReference type="EMBL" id="TKW37134.1"/>
    </source>
</evidence>